<feature type="compositionally biased region" description="Low complexity" evidence="1">
    <location>
        <begin position="116"/>
        <end position="135"/>
    </location>
</feature>
<sequence length="163" mass="17948">MSMSKLETSTMMMPIETRPSTPPACYRFYPRSTGFQFALDIVHGENVLQPPAPNYPHIPFLGTSQTSRFYKMSALTNKFLTLIPAAHRVHVTSPITVENATSDEAVVPVLQKTRRSSSSASAESNSAAEEPALPSDIVESPVESVKRTQTEQVVTHQFLRLGN</sequence>
<protein>
    <submittedName>
        <fullName evidence="2">Uncharacterized protein</fullName>
    </submittedName>
</protein>
<dbReference type="OrthoDB" id="4156248at2759"/>
<dbReference type="GeneID" id="34592717"/>
<dbReference type="RefSeq" id="XP_022496478.1">
    <property type="nucleotide sequence ID" value="XM_022647589.1"/>
</dbReference>
<comment type="caution">
    <text evidence="2">The sequence shown here is derived from an EMBL/GenBank/DDBJ whole genome shotgun (WGS) entry which is preliminary data.</text>
</comment>
<evidence type="ECO:0000313" key="3">
    <source>
        <dbReference type="Proteomes" id="UP000185904"/>
    </source>
</evidence>
<accession>A0A178CJC4</accession>
<feature type="region of interest" description="Disordered" evidence="1">
    <location>
        <begin position="113"/>
        <end position="149"/>
    </location>
</feature>
<organism evidence="2 3">
    <name type="scientific">Fonsecaea nubica</name>
    <dbReference type="NCBI Taxonomy" id="856822"/>
    <lineage>
        <taxon>Eukaryota</taxon>
        <taxon>Fungi</taxon>
        <taxon>Dikarya</taxon>
        <taxon>Ascomycota</taxon>
        <taxon>Pezizomycotina</taxon>
        <taxon>Eurotiomycetes</taxon>
        <taxon>Chaetothyriomycetidae</taxon>
        <taxon>Chaetothyriales</taxon>
        <taxon>Herpotrichiellaceae</taxon>
        <taxon>Fonsecaea</taxon>
    </lineage>
</organism>
<reference evidence="2 3" key="1">
    <citation type="submission" date="2016-03" db="EMBL/GenBank/DDBJ databases">
        <title>The draft genome sequence of Fonsecaea nubica causative agent of cutaneous subcutaneous infection in human host.</title>
        <authorList>
            <person name="Costa F."/>
            <person name="Sybren D.H."/>
            <person name="Raittz R.T."/>
            <person name="Weiss V.A."/>
            <person name="Leao A.C."/>
            <person name="Gomes R."/>
            <person name="De Souza E.M."/>
            <person name="Pedrosa F.O."/>
            <person name="Steffens M.B."/>
            <person name="Bombassaro A."/>
            <person name="Tadra-Sfeir M.Z."/>
            <person name="Moreno L.F."/>
            <person name="Najafzadeh M.J."/>
            <person name="Felipe M.S."/>
            <person name="Teixeira M."/>
            <person name="Sun J."/>
            <person name="Xi L."/>
            <person name="Castro M.A."/>
            <person name="Vicente V.A."/>
        </authorList>
    </citation>
    <scope>NUCLEOTIDE SEQUENCE [LARGE SCALE GENOMIC DNA]</scope>
    <source>
        <strain evidence="2 3">CBS 269.64</strain>
    </source>
</reference>
<dbReference type="EMBL" id="LVCJ01000084">
    <property type="protein sequence ID" value="OAL29165.1"/>
    <property type="molecule type" value="Genomic_DNA"/>
</dbReference>
<dbReference type="AlphaFoldDB" id="A0A178CJC4"/>
<gene>
    <name evidence="2" type="ORF">AYO20_09318</name>
</gene>
<proteinExistence type="predicted"/>
<keyword evidence="3" id="KW-1185">Reference proteome</keyword>
<name>A0A178CJC4_9EURO</name>
<evidence type="ECO:0000313" key="2">
    <source>
        <dbReference type="EMBL" id="OAL29165.1"/>
    </source>
</evidence>
<dbReference type="Proteomes" id="UP000185904">
    <property type="component" value="Unassembled WGS sequence"/>
</dbReference>
<evidence type="ECO:0000256" key="1">
    <source>
        <dbReference type="SAM" id="MobiDB-lite"/>
    </source>
</evidence>